<evidence type="ECO:0000313" key="14">
    <source>
        <dbReference type="EMBL" id="XDJ92850.1"/>
    </source>
</evidence>
<proteinExistence type="predicted"/>
<dbReference type="EMBL" id="CP158272">
    <property type="protein sequence ID" value="XDJ99200.1"/>
    <property type="molecule type" value="Genomic_DNA"/>
</dbReference>
<dbReference type="EMBL" id="CP158269">
    <property type="protein sequence ID" value="XDJ88242.1"/>
    <property type="molecule type" value="Genomic_DNA"/>
</dbReference>
<dbReference type="EMBL" id="CP158273">
    <property type="protein sequence ID" value="XDJ96553.1"/>
    <property type="molecule type" value="Genomic_DNA"/>
</dbReference>
<dbReference type="EMBL" id="CP158258">
    <property type="protein sequence ID" value="XDJ57549.1"/>
    <property type="molecule type" value="Genomic_DNA"/>
</dbReference>
<evidence type="ECO:0000313" key="13">
    <source>
        <dbReference type="EMBL" id="XDJ89617.1"/>
    </source>
</evidence>
<dbReference type="EMBL" id="CP158271">
    <property type="protein sequence ID" value="XDJ92850.1"/>
    <property type="molecule type" value="Genomic_DNA"/>
</dbReference>
<evidence type="ECO:0000313" key="12">
    <source>
        <dbReference type="EMBL" id="XDJ88242.1"/>
    </source>
</evidence>
<evidence type="ECO:0000313" key="9">
    <source>
        <dbReference type="EMBL" id="XDJ77950.1"/>
    </source>
</evidence>
<dbReference type="EMBL" id="CP158265">
    <property type="protein sequence ID" value="XDJ77950.1"/>
    <property type="molecule type" value="Genomic_DNA"/>
</dbReference>
<dbReference type="EMBL" id="CP158264">
    <property type="protein sequence ID" value="XDJ74929.1"/>
    <property type="molecule type" value="Genomic_DNA"/>
</dbReference>
<dbReference type="AlphaFoldDB" id="A0AB39CV81"/>
<dbReference type="EMBL" id="CP158257">
    <property type="protein sequence ID" value="XDJ54827.1"/>
    <property type="molecule type" value="Genomic_DNA"/>
</dbReference>
<reference evidence="1" key="1">
    <citation type="submission" date="2024-05" db="EMBL/GenBank/DDBJ databases">
        <authorList>
            <person name="Luo Y.-C."/>
            <person name="Nicholds J."/>
            <person name="Mortimer T."/>
            <person name="Maboni G."/>
        </authorList>
    </citation>
    <scope>NUCLEOTIDE SEQUENCE</scope>
    <source>
        <strain evidence="15">124370</strain>
        <strain evidence="16">124566</strain>
        <strain evidence="14">124953</strain>
        <strain evidence="13">130308</strain>
        <strain evidence="12">130416</strain>
        <strain evidence="11">140124</strain>
        <strain evidence="10">143751</strain>
        <strain evidence="9">143769</strain>
        <strain evidence="8">143811</strain>
        <strain evidence="7">143936</strain>
        <strain evidence="6">145849</strain>
        <strain evidence="5">145850</strain>
        <strain evidence="4">148131</strain>
        <strain evidence="3">150221</strain>
        <strain evidence="2">150964</strain>
        <strain evidence="1">153271</strain>
    </source>
</reference>
<evidence type="ECO:0000313" key="11">
    <source>
        <dbReference type="EMBL" id="XDJ85700.1"/>
    </source>
</evidence>
<evidence type="ECO:0000313" key="6">
    <source>
        <dbReference type="EMBL" id="XDJ66771.1"/>
    </source>
</evidence>
<dbReference type="RefSeq" id="WP_368642162.1">
    <property type="nucleotide sequence ID" value="NZ_CP158253.1"/>
</dbReference>
<dbReference type="EMBL" id="CP158256">
    <property type="protein sequence ID" value="XDJ52274.1"/>
    <property type="molecule type" value="Genomic_DNA"/>
</dbReference>
<evidence type="ECO:0000313" key="15">
    <source>
        <dbReference type="EMBL" id="XDJ96553.1"/>
    </source>
</evidence>
<evidence type="ECO:0000313" key="8">
    <source>
        <dbReference type="EMBL" id="XDJ74929.1"/>
    </source>
</evidence>
<evidence type="ECO:0000313" key="2">
    <source>
        <dbReference type="EMBL" id="XDJ52274.1"/>
    </source>
</evidence>
<accession>A0AB39CV81</accession>
<evidence type="ECO:0000313" key="10">
    <source>
        <dbReference type="EMBL" id="XDJ82754.1"/>
    </source>
</evidence>
<evidence type="ECO:0000313" key="4">
    <source>
        <dbReference type="EMBL" id="XDJ57549.1"/>
    </source>
</evidence>
<dbReference type="EMBL" id="CP158263">
    <property type="protein sequence ID" value="XDJ72645.1"/>
    <property type="molecule type" value="Genomic_DNA"/>
</dbReference>
<dbReference type="Pfam" id="PF13665">
    <property type="entry name" value="Tox-PAAR-like"/>
    <property type="match status" value="1"/>
</dbReference>
<evidence type="ECO:0000313" key="1">
    <source>
        <dbReference type="EMBL" id="XDJ45949.1"/>
    </source>
</evidence>
<gene>
    <name evidence="4" type="ORF">ABRY90_09685</name>
    <name evidence="6" type="ORF">ABRY91_01605</name>
    <name evidence="14" type="ORF">ABRY95_10690</name>
    <name evidence="10" type="ORF">ABRY96_00500</name>
    <name evidence="8" type="ORF">ABRY97_01810</name>
    <name evidence="12" type="ORF">ABRY98_01290</name>
    <name evidence="3" type="ORF">ABRZ00_09670</name>
    <name evidence="2" type="ORF">ABRZ01_09980</name>
    <name evidence="1" type="ORF">ABRZ02_06695</name>
    <name evidence="5" type="ORF">ABRZ03_13200</name>
    <name evidence="15" type="ORF">ABRZ05_02175</name>
    <name evidence="7" type="ORF">ABRZ06_03880</name>
    <name evidence="11" type="ORF">ABRZ08_02330</name>
    <name evidence="9" type="ORF">ABRZ10_03840</name>
    <name evidence="16" type="ORF">ABRZ11_01835</name>
    <name evidence="13" type="ORF">ABRZ12_07925</name>
</gene>
<evidence type="ECO:0000313" key="3">
    <source>
        <dbReference type="EMBL" id="XDJ54827.1"/>
    </source>
</evidence>
<evidence type="ECO:0000313" key="5">
    <source>
        <dbReference type="EMBL" id="XDJ63645.1"/>
    </source>
</evidence>
<evidence type="ECO:0000313" key="7">
    <source>
        <dbReference type="EMBL" id="XDJ72645.1"/>
    </source>
</evidence>
<evidence type="ECO:0000313" key="16">
    <source>
        <dbReference type="EMBL" id="XDJ99200.1"/>
    </source>
</evidence>
<dbReference type="EMBL" id="CP158266">
    <property type="protein sequence ID" value="XDJ82754.1"/>
    <property type="molecule type" value="Genomic_DNA"/>
</dbReference>
<sequence>MPFVATIQAGQTNCTPDVCKTPAPPGPPIPTPYPNFGMTTLATPPTTKVLVGGAPAVTKSSKIPLSNGDTGGTMGGVVSGTIMSECEFITASFKIKFEGKPVVRQGDSVKANKGNAIGALLQPSQVKVNCN</sequence>
<dbReference type="EMBL" id="CP158268">
    <property type="protein sequence ID" value="XDJ85700.1"/>
    <property type="molecule type" value="Genomic_DNA"/>
</dbReference>
<dbReference type="EMBL" id="CP158270">
    <property type="protein sequence ID" value="XDJ89617.1"/>
    <property type="molecule type" value="Genomic_DNA"/>
</dbReference>
<dbReference type="KEGG" id="cgin:ABRZ00_09670"/>
<dbReference type="EMBL" id="CP158253">
    <property type="protein sequence ID" value="XDJ45949.1"/>
    <property type="molecule type" value="Genomic_DNA"/>
</dbReference>
<protein>
    <submittedName>
        <fullName evidence="1">DUF4150 domain-containing protein</fullName>
    </submittedName>
</protein>
<organism evidence="1">
    <name type="scientific">Castellaniella ginsengisoli</name>
    <dbReference type="NCBI Taxonomy" id="546114"/>
    <lineage>
        <taxon>Bacteria</taxon>
        <taxon>Pseudomonadati</taxon>
        <taxon>Pseudomonadota</taxon>
        <taxon>Betaproteobacteria</taxon>
        <taxon>Burkholderiales</taxon>
        <taxon>Alcaligenaceae</taxon>
        <taxon>Castellaniella</taxon>
    </lineage>
</organism>
<dbReference type="GeneID" id="93067802"/>
<dbReference type="EMBL" id="CP158261">
    <property type="protein sequence ID" value="XDJ66771.1"/>
    <property type="molecule type" value="Genomic_DNA"/>
</dbReference>
<name>A0AB39CV81_9BURK</name>
<dbReference type="EMBL" id="CP158260">
    <property type="protein sequence ID" value="XDJ63645.1"/>
    <property type="molecule type" value="Genomic_DNA"/>
</dbReference>